<protein>
    <recommendedName>
        <fullName evidence="4">HTH gntR-type domain-containing protein</fullName>
    </recommendedName>
</protein>
<dbReference type="Proteomes" id="UP000192343">
    <property type="component" value="Unassembled WGS sequence"/>
</dbReference>
<dbReference type="InterPro" id="IPR036388">
    <property type="entry name" value="WH-like_DNA-bd_sf"/>
</dbReference>
<dbReference type="AlphaFoldDB" id="A0A1Y1RYV8"/>
<reference evidence="5 6" key="1">
    <citation type="submission" date="2017-03" db="EMBL/GenBank/DDBJ databases">
        <title>Draft Genome sequence of Marispirochaeta sp. strain JC444.</title>
        <authorList>
            <person name="Shivani Y."/>
            <person name="Subhash Y."/>
            <person name="Sasikala C."/>
            <person name="Ramana C."/>
        </authorList>
    </citation>
    <scope>NUCLEOTIDE SEQUENCE [LARGE SCALE GENOMIC DNA]</scope>
    <source>
        <strain evidence="5 6">JC444</strain>
    </source>
</reference>
<dbReference type="InterPro" id="IPR036390">
    <property type="entry name" value="WH_DNA-bd_sf"/>
</dbReference>
<dbReference type="PANTHER" id="PTHR43537:SF5">
    <property type="entry name" value="UXU OPERON TRANSCRIPTIONAL REGULATOR"/>
    <property type="match status" value="1"/>
</dbReference>
<dbReference type="InterPro" id="IPR011711">
    <property type="entry name" value="GntR_C"/>
</dbReference>
<keyword evidence="1" id="KW-0805">Transcription regulation</keyword>
<evidence type="ECO:0000256" key="1">
    <source>
        <dbReference type="ARBA" id="ARBA00023015"/>
    </source>
</evidence>
<dbReference type="Gene3D" id="1.20.120.530">
    <property type="entry name" value="GntR ligand-binding domain-like"/>
    <property type="match status" value="1"/>
</dbReference>
<evidence type="ECO:0000256" key="2">
    <source>
        <dbReference type="ARBA" id="ARBA00023125"/>
    </source>
</evidence>
<evidence type="ECO:0000256" key="3">
    <source>
        <dbReference type="ARBA" id="ARBA00023163"/>
    </source>
</evidence>
<dbReference type="EMBL" id="MWQY01000008">
    <property type="protein sequence ID" value="ORC35684.1"/>
    <property type="molecule type" value="Genomic_DNA"/>
</dbReference>
<proteinExistence type="predicted"/>
<evidence type="ECO:0000313" key="5">
    <source>
        <dbReference type="EMBL" id="ORC35684.1"/>
    </source>
</evidence>
<keyword evidence="6" id="KW-1185">Reference proteome</keyword>
<dbReference type="SUPFAM" id="SSF48008">
    <property type="entry name" value="GntR ligand-binding domain-like"/>
    <property type="match status" value="1"/>
</dbReference>
<dbReference type="OrthoDB" id="362718at2"/>
<dbReference type="PANTHER" id="PTHR43537">
    <property type="entry name" value="TRANSCRIPTIONAL REGULATOR, GNTR FAMILY"/>
    <property type="match status" value="1"/>
</dbReference>
<keyword evidence="3" id="KW-0804">Transcription</keyword>
<evidence type="ECO:0000313" key="6">
    <source>
        <dbReference type="Proteomes" id="UP000192343"/>
    </source>
</evidence>
<dbReference type="Pfam" id="PF00392">
    <property type="entry name" value="GntR"/>
    <property type="match status" value="1"/>
</dbReference>
<dbReference type="GO" id="GO:0003677">
    <property type="term" value="F:DNA binding"/>
    <property type="evidence" value="ECO:0007669"/>
    <property type="project" value="UniProtKB-KW"/>
</dbReference>
<comment type="caution">
    <text evidence="5">The sequence shown here is derived from an EMBL/GenBank/DDBJ whole genome shotgun (WGS) entry which is preliminary data.</text>
</comment>
<organism evidence="5 6">
    <name type="scientific">Marispirochaeta aestuarii</name>
    <dbReference type="NCBI Taxonomy" id="1963862"/>
    <lineage>
        <taxon>Bacteria</taxon>
        <taxon>Pseudomonadati</taxon>
        <taxon>Spirochaetota</taxon>
        <taxon>Spirochaetia</taxon>
        <taxon>Spirochaetales</taxon>
        <taxon>Spirochaetaceae</taxon>
        <taxon>Marispirochaeta</taxon>
    </lineage>
</organism>
<keyword evidence="2" id="KW-0238">DNA-binding</keyword>
<evidence type="ECO:0000259" key="4">
    <source>
        <dbReference type="PROSITE" id="PS50949"/>
    </source>
</evidence>
<name>A0A1Y1RYV8_9SPIO</name>
<dbReference type="GO" id="GO:0003700">
    <property type="term" value="F:DNA-binding transcription factor activity"/>
    <property type="evidence" value="ECO:0007669"/>
    <property type="project" value="InterPro"/>
</dbReference>
<dbReference type="STRING" id="1963862.B4O97_08560"/>
<feature type="domain" description="HTH gntR-type" evidence="4">
    <location>
        <begin position="18"/>
        <end position="85"/>
    </location>
</feature>
<dbReference type="InterPro" id="IPR008920">
    <property type="entry name" value="TF_FadR/GntR_C"/>
</dbReference>
<gene>
    <name evidence="5" type="ORF">B4O97_08560</name>
</gene>
<dbReference type="SUPFAM" id="SSF46785">
    <property type="entry name" value="Winged helix' DNA-binding domain"/>
    <property type="match status" value="1"/>
</dbReference>
<dbReference type="Gene3D" id="1.10.10.10">
    <property type="entry name" value="Winged helix-like DNA-binding domain superfamily/Winged helix DNA-binding domain"/>
    <property type="match status" value="1"/>
</dbReference>
<dbReference type="SMART" id="SM00895">
    <property type="entry name" value="FCD"/>
    <property type="match status" value="1"/>
</dbReference>
<sequence length="238" mass="27217">MSEQQVVDPPRFSIANGTSLSDQVYAYLTNKIITGELKFGDRLNIKEIASRLQVSSMPIRDAIKRLEQDRVVVVNPRSTCLIRTPTKQDVLDAIDARRMIEHFAVELVHRHVRLNELSLLDSLLARMESIAAEDISGGAADHLQEYIDLDREFHRELCNLSRNDYVRQFYTIVNIHLSMSFSYGCGVCHGASATYEEHRRLVEYLKAHSSEALDVIDSHLMKSRENIMKEPTFQTLPD</sequence>
<dbReference type="InterPro" id="IPR000524">
    <property type="entry name" value="Tscrpt_reg_HTH_GntR"/>
</dbReference>
<dbReference type="SMART" id="SM00345">
    <property type="entry name" value="HTH_GNTR"/>
    <property type="match status" value="1"/>
</dbReference>
<dbReference type="Pfam" id="PF07729">
    <property type="entry name" value="FCD"/>
    <property type="match status" value="1"/>
</dbReference>
<dbReference type="RefSeq" id="WP_083050021.1">
    <property type="nucleotide sequence ID" value="NZ_CAXXQO010000003.1"/>
</dbReference>
<dbReference type="PROSITE" id="PS50949">
    <property type="entry name" value="HTH_GNTR"/>
    <property type="match status" value="1"/>
</dbReference>
<dbReference type="CDD" id="cd07377">
    <property type="entry name" value="WHTH_GntR"/>
    <property type="match status" value="1"/>
</dbReference>
<accession>A0A1Y1RYV8</accession>